<organism evidence="1 2">
    <name type="scientific">Pangasius djambal</name>
    <dbReference type="NCBI Taxonomy" id="1691987"/>
    <lineage>
        <taxon>Eukaryota</taxon>
        <taxon>Metazoa</taxon>
        <taxon>Chordata</taxon>
        <taxon>Craniata</taxon>
        <taxon>Vertebrata</taxon>
        <taxon>Euteleostomi</taxon>
        <taxon>Actinopterygii</taxon>
        <taxon>Neopterygii</taxon>
        <taxon>Teleostei</taxon>
        <taxon>Ostariophysi</taxon>
        <taxon>Siluriformes</taxon>
        <taxon>Pangasiidae</taxon>
        <taxon>Pangasius</taxon>
    </lineage>
</organism>
<reference evidence="1" key="1">
    <citation type="submission" date="2020-02" db="EMBL/GenBank/DDBJ databases">
        <title>Genome sequencing of the panga catfish, Pangasius djambal.</title>
        <authorList>
            <person name="Wen M."/>
            <person name="Zahm M."/>
            <person name="Roques C."/>
            <person name="Cabau C."/>
            <person name="Klopp C."/>
            <person name="Donnadieu C."/>
            <person name="Jouanno E."/>
            <person name="Avarre J.-C."/>
            <person name="Campet M."/>
            <person name="Ha T."/>
            <person name="Dugue R."/>
            <person name="Lampietro C."/>
            <person name="Louis A."/>
            <person name="Herpin A."/>
            <person name="Echchiki A."/>
            <person name="Berthelot C."/>
            <person name="Parey E."/>
            <person name="Roest-Crollius H."/>
            <person name="Braasch I."/>
            <person name="Postlethwait J.H."/>
            <person name="Bobe J."/>
            <person name="Montfort J."/>
            <person name="Bouchez O."/>
            <person name="Begum T."/>
            <person name="Schartl M."/>
            <person name="Gustiano R."/>
            <person name="Guiguen Y."/>
        </authorList>
    </citation>
    <scope>NUCLEOTIDE SEQUENCE</scope>
    <source>
        <strain evidence="1">Pdj_M5554</strain>
    </source>
</reference>
<sequence length="740" mass="81083">MPRKEVGEGQIHSHVAAEAISSRNTTTDHEKHSFSGSHEGIMSVSEDDTTPSISQSSLAKQALPEEDDMSPGLVSEYLDSCFPSPQADSRSDSEPSPAMSAKTEYLITWTKTQGLLLKPGVIREQGSASVSKFVSPQTPPKQTPSVSLDTPELYSPEVSPGDRGLGGTLQGSVELYESLSQRLQEGGVILLRTPEGLLCSQASALEQEDYEFHFGSPNKSVEASPAPSTSKRAKLSSATAWRQQGTEPKNMLLLHGPTTLLSRCISHGVHYSILVAVVHPCHVKEISVKSGASTGSSVPLATVIVTDQSGVEMKVVLWRAAAFWALTIYPGDILLITGVTVHVDKWRGETVLQSSYMSQLLNLGQVTQGHNPQAPQNVNIHTLRALCTHLHEKHPLLVSLPPRTAQNLQSIPFVHLGSLRSDTLVHALLRVKHTKMISDWRSEAEGVSRTCSVPKAVLTVEQGGGRQGAVVLWGTALTWLQHIHTNKDAVWEFRLLLVKQDVTSGLLELHSTPWSSCQRLLPNNPRYKEFCSAVTSHRGSSSFEIDLHTLLSQKYTGDVELRVHIVAFQFHSTPSQDAVLLIDGETPLEKILDIVSGDITFTGCGLCCAELDTDENGIYRPCYPCLPHTGVRRYYRPVVLTVREGQSQVCVHVPPTLVQKILLNTPPDKLNKAVAPVSEERFIQVVAKKIHSILSTPRSMFHLTIRSHFDCDENSIPIIQNFLLLDFISQEASSNDHVPL</sequence>
<comment type="caution">
    <text evidence="1">The sequence shown here is derived from an EMBL/GenBank/DDBJ whole genome shotgun (WGS) entry which is preliminary data.</text>
</comment>
<accession>A0ACC5Y4A0</accession>
<evidence type="ECO:0000313" key="2">
    <source>
        <dbReference type="Proteomes" id="UP000830395"/>
    </source>
</evidence>
<keyword evidence="2" id="KW-1185">Reference proteome</keyword>
<proteinExistence type="predicted"/>
<dbReference type="EMBL" id="CM040977">
    <property type="protein sequence ID" value="MCJ8730367.1"/>
    <property type="molecule type" value="Genomic_DNA"/>
</dbReference>
<gene>
    <name evidence="1" type="ORF">PDJAM_G00183570</name>
</gene>
<protein>
    <submittedName>
        <fullName evidence="1">Uncharacterized protein</fullName>
    </submittedName>
</protein>
<evidence type="ECO:0000313" key="1">
    <source>
        <dbReference type="EMBL" id="MCJ8730367.1"/>
    </source>
</evidence>
<dbReference type="Proteomes" id="UP000830395">
    <property type="component" value="Chromosome 3"/>
</dbReference>
<name>A0ACC5Y4A0_9TELE</name>